<keyword evidence="4" id="KW-0325">Glycoprotein</keyword>
<dbReference type="PANTHER" id="PTHR11640:SF158">
    <property type="entry name" value="V-SET AND IMMUNOGLOBULIN DOMAIN-CONTAINING PROTEIN 10-LIKE 2"/>
    <property type="match status" value="1"/>
</dbReference>
<feature type="domain" description="Ig-like" evidence="7">
    <location>
        <begin position="29"/>
        <end position="120"/>
    </location>
</feature>
<proteinExistence type="predicted"/>
<dbReference type="Proteomes" id="UP001159405">
    <property type="component" value="Unassembled WGS sequence"/>
</dbReference>
<evidence type="ECO:0000259" key="7">
    <source>
        <dbReference type="PROSITE" id="PS50835"/>
    </source>
</evidence>
<keyword evidence="5" id="KW-0393">Immunoglobulin domain</keyword>
<feature type="domain" description="Ig-like" evidence="7">
    <location>
        <begin position="252"/>
        <end position="359"/>
    </location>
</feature>
<dbReference type="InterPro" id="IPR036179">
    <property type="entry name" value="Ig-like_dom_sf"/>
</dbReference>
<feature type="transmembrane region" description="Helical" evidence="6">
    <location>
        <begin position="12"/>
        <end position="34"/>
    </location>
</feature>
<organism evidence="8 9">
    <name type="scientific">Porites lobata</name>
    <dbReference type="NCBI Taxonomy" id="104759"/>
    <lineage>
        <taxon>Eukaryota</taxon>
        <taxon>Metazoa</taxon>
        <taxon>Cnidaria</taxon>
        <taxon>Anthozoa</taxon>
        <taxon>Hexacorallia</taxon>
        <taxon>Scleractinia</taxon>
        <taxon>Fungiina</taxon>
        <taxon>Poritidae</taxon>
        <taxon>Porites</taxon>
    </lineage>
</organism>
<keyword evidence="9" id="KW-1185">Reference proteome</keyword>
<dbReference type="InterPro" id="IPR003598">
    <property type="entry name" value="Ig_sub2"/>
</dbReference>
<feature type="non-terminal residue" evidence="8">
    <location>
        <position position="468"/>
    </location>
</feature>
<feature type="domain" description="Ig-like" evidence="7">
    <location>
        <begin position="136"/>
        <end position="243"/>
    </location>
</feature>
<dbReference type="Gene3D" id="2.60.40.10">
    <property type="entry name" value="Immunoglobulins"/>
    <property type="match status" value="3"/>
</dbReference>
<accession>A0ABN8NKH8</accession>
<dbReference type="InterPro" id="IPR013783">
    <property type="entry name" value="Ig-like_fold"/>
</dbReference>
<comment type="caution">
    <text evidence="8">The sequence shown here is derived from an EMBL/GenBank/DDBJ whole genome shotgun (WGS) entry which is preliminary data.</text>
</comment>
<evidence type="ECO:0000313" key="9">
    <source>
        <dbReference type="Proteomes" id="UP001159405"/>
    </source>
</evidence>
<feature type="domain" description="Ig-like" evidence="7">
    <location>
        <begin position="368"/>
        <end position="466"/>
    </location>
</feature>
<comment type="subcellular location">
    <subcellularLocation>
        <location evidence="1">Membrane</location>
        <topology evidence="1">Single-pass type I membrane protein</topology>
    </subcellularLocation>
</comment>
<dbReference type="SMART" id="SM00409">
    <property type="entry name" value="IG"/>
    <property type="match status" value="4"/>
</dbReference>
<dbReference type="InterPro" id="IPR051275">
    <property type="entry name" value="Cell_adhesion_signaling"/>
</dbReference>
<dbReference type="Pfam" id="PF13927">
    <property type="entry name" value="Ig_3"/>
    <property type="match status" value="1"/>
</dbReference>
<keyword evidence="6" id="KW-0812">Transmembrane</keyword>
<gene>
    <name evidence="8" type="ORF">PLOB_00021585</name>
</gene>
<evidence type="ECO:0000256" key="1">
    <source>
        <dbReference type="ARBA" id="ARBA00004479"/>
    </source>
</evidence>
<evidence type="ECO:0000256" key="2">
    <source>
        <dbReference type="ARBA" id="ARBA00023136"/>
    </source>
</evidence>
<keyword evidence="6" id="KW-1133">Transmembrane helix</keyword>
<name>A0ABN8NKH8_9CNID</name>
<dbReference type="SUPFAM" id="SSF48726">
    <property type="entry name" value="Immunoglobulin"/>
    <property type="match status" value="3"/>
</dbReference>
<evidence type="ECO:0000256" key="6">
    <source>
        <dbReference type="SAM" id="Phobius"/>
    </source>
</evidence>
<dbReference type="EMBL" id="CALNXK010000025">
    <property type="protein sequence ID" value="CAH3112978.1"/>
    <property type="molecule type" value="Genomic_DNA"/>
</dbReference>
<dbReference type="PROSITE" id="PS50835">
    <property type="entry name" value="IG_LIKE"/>
    <property type="match status" value="4"/>
</dbReference>
<keyword evidence="2 6" id="KW-0472">Membrane</keyword>
<dbReference type="InterPro" id="IPR003599">
    <property type="entry name" value="Ig_sub"/>
</dbReference>
<protein>
    <recommendedName>
        <fullName evidence="7">Ig-like domain-containing protein</fullName>
    </recommendedName>
</protein>
<reference evidence="8 9" key="1">
    <citation type="submission" date="2022-05" db="EMBL/GenBank/DDBJ databases">
        <authorList>
            <consortium name="Genoscope - CEA"/>
            <person name="William W."/>
        </authorList>
    </citation>
    <scope>NUCLEOTIDE SEQUENCE [LARGE SCALE GENOMIC DNA]</scope>
</reference>
<evidence type="ECO:0000313" key="8">
    <source>
        <dbReference type="EMBL" id="CAH3112978.1"/>
    </source>
</evidence>
<dbReference type="PANTHER" id="PTHR11640">
    <property type="entry name" value="NEPHRIN"/>
    <property type="match status" value="1"/>
</dbReference>
<keyword evidence="3" id="KW-1015">Disulfide bond</keyword>
<sequence>MALWDCCRVWRGLVWSLFTFQSTFLLITPGVGALKFLQDPPSVQASYVGWTVDYNCTTDDPSGTVSLSYSRNFGISYTVLQVSPNKLVLRKQVFTLVNLILSDRGLYKCEATDQSGQTIQWNCVSMLILQAAPSAPKISPYTEKTEILEGSTKAIKCVAEGYPKPTVDWYRSGKKMNVTNCHSNPQSCEKVDYEVYEEGDGSSGRHTIYTVQVLKIRSALYPRDVGEFKCVASNGVSPDAELIVSLDVQVKPTLKERLVAVAVVEGKEAEVSCTVTKSNPLPTFSWQYAFKNLECDIQQPTGTCVPKENKWITVPSQLVFPSSSTPTNESIVNVAKDQQNAFYRCQAFNSLGNDSQILRFVRLVKPDPMVEIDTGKTMTEVNEKSTLQVFCIDRMDGDWGLLFSKDGEKIELSDPRVNVTIFENQPKETERLFKLTIKNVTMNDTGEYGCTLSVLFPKLLDAINVTVK</sequence>
<evidence type="ECO:0000256" key="5">
    <source>
        <dbReference type="ARBA" id="ARBA00023319"/>
    </source>
</evidence>
<evidence type="ECO:0000256" key="3">
    <source>
        <dbReference type="ARBA" id="ARBA00023157"/>
    </source>
</evidence>
<dbReference type="InterPro" id="IPR007110">
    <property type="entry name" value="Ig-like_dom"/>
</dbReference>
<dbReference type="SMART" id="SM00408">
    <property type="entry name" value="IGc2"/>
    <property type="match status" value="3"/>
</dbReference>
<evidence type="ECO:0000256" key="4">
    <source>
        <dbReference type="ARBA" id="ARBA00023180"/>
    </source>
</evidence>